<dbReference type="AlphaFoldDB" id="A0A169NYS9"/>
<name>A0A169NYS9_STRLU</name>
<accession>A0A169NYS9</accession>
<protein>
    <submittedName>
        <fullName evidence="2">Uncharacterized protein</fullName>
    </submittedName>
</protein>
<proteinExistence type="predicted"/>
<dbReference type="KEGG" id="slau:SLA_4994"/>
<feature type="region of interest" description="Disordered" evidence="1">
    <location>
        <begin position="1"/>
        <end position="71"/>
    </location>
</feature>
<dbReference type="EMBL" id="AP017424">
    <property type="protein sequence ID" value="BAU85878.1"/>
    <property type="molecule type" value="Genomic_DNA"/>
</dbReference>
<gene>
    <name evidence="2" type="ORF">SLA_4994</name>
</gene>
<evidence type="ECO:0000313" key="3">
    <source>
        <dbReference type="Proteomes" id="UP000217676"/>
    </source>
</evidence>
<reference evidence="2 3" key="1">
    <citation type="journal article" date="2016" name="Genome Announc.">
        <title>Complete Genome Sequence of Thiostrepton-Producing Streptomyces laurentii ATCC 31255.</title>
        <authorList>
            <person name="Doi K."/>
            <person name="Fujino Y."/>
            <person name="Nagayoshi Y."/>
            <person name="Ohshima T."/>
            <person name="Ogata S."/>
        </authorList>
    </citation>
    <scope>NUCLEOTIDE SEQUENCE [LARGE SCALE GENOMIC DNA]</scope>
    <source>
        <strain evidence="2 3">ATCC 31255</strain>
    </source>
</reference>
<evidence type="ECO:0000256" key="1">
    <source>
        <dbReference type="SAM" id="MobiDB-lite"/>
    </source>
</evidence>
<dbReference type="Proteomes" id="UP000217676">
    <property type="component" value="Chromosome"/>
</dbReference>
<sequence length="71" mass="7781">MRMPGRWPDRLRPDNPSGGPAEGPLSGTTLERRQWSRALPGGDPRDPADGLRHGETPFVRLAPRLTEEAAP</sequence>
<keyword evidence="3" id="KW-1185">Reference proteome</keyword>
<feature type="compositionally biased region" description="Basic and acidic residues" evidence="1">
    <location>
        <begin position="43"/>
        <end position="55"/>
    </location>
</feature>
<organism evidence="2 3">
    <name type="scientific">Streptomyces laurentii</name>
    <dbReference type="NCBI Taxonomy" id="39478"/>
    <lineage>
        <taxon>Bacteria</taxon>
        <taxon>Bacillati</taxon>
        <taxon>Actinomycetota</taxon>
        <taxon>Actinomycetes</taxon>
        <taxon>Kitasatosporales</taxon>
        <taxon>Streptomycetaceae</taxon>
        <taxon>Streptomyces</taxon>
    </lineage>
</organism>
<evidence type="ECO:0000313" key="2">
    <source>
        <dbReference type="EMBL" id="BAU85878.1"/>
    </source>
</evidence>